<reference evidence="1" key="1">
    <citation type="submission" date="2021-06" db="EMBL/GenBank/DDBJ databases">
        <authorList>
            <person name="Hodson N. C."/>
            <person name="Mongue J. A."/>
            <person name="Jaron S. K."/>
        </authorList>
    </citation>
    <scope>NUCLEOTIDE SEQUENCE</scope>
</reference>
<keyword evidence="2" id="KW-1185">Reference proteome</keyword>
<evidence type="ECO:0000313" key="1">
    <source>
        <dbReference type="EMBL" id="CAG7717594.1"/>
    </source>
</evidence>
<evidence type="ECO:0000313" key="2">
    <source>
        <dbReference type="Proteomes" id="UP000708208"/>
    </source>
</evidence>
<protein>
    <submittedName>
        <fullName evidence="1">Uncharacterized protein</fullName>
    </submittedName>
</protein>
<dbReference type="AlphaFoldDB" id="A0A8J2K0Q2"/>
<gene>
    <name evidence="1" type="ORF">AFUS01_LOCUS7048</name>
</gene>
<sequence>MVRDYHQPGKEWGGLRALNSIFTSRGDEIPAKLYTGCGDHGDYDLESQNVDKEREERFLKCVQFLCCGDIQFRVYGDDFSWRWNSQDPREKRHLIVDLKLWEVQNEKHTFKGFAGLVNGREHGRACQGREKH</sequence>
<proteinExistence type="predicted"/>
<accession>A0A8J2K0Q2</accession>
<organism evidence="1 2">
    <name type="scientific">Allacma fusca</name>
    <dbReference type="NCBI Taxonomy" id="39272"/>
    <lineage>
        <taxon>Eukaryota</taxon>
        <taxon>Metazoa</taxon>
        <taxon>Ecdysozoa</taxon>
        <taxon>Arthropoda</taxon>
        <taxon>Hexapoda</taxon>
        <taxon>Collembola</taxon>
        <taxon>Symphypleona</taxon>
        <taxon>Sminthuridae</taxon>
        <taxon>Allacma</taxon>
    </lineage>
</organism>
<dbReference type="EMBL" id="CAJVCH010047168">
    <property type="protein sequence ID" value="CAG7717594.1"/>
    <property type="molecule type" value="Genomic_DNA"/>
</dbReference>
<dbReference type="Proteomes" id="UP000708208">
    <property type="component" value="Unassembled WGS sequence"/>
</dbReference>
<name>A0A8J2K0Q2_9HEXA</name>
<comment type="caution">
    <text evidence="1">The sequence shown here is derived from an EMBL/GenBank/DDBJ whole genome shotgun (WGS) entry which is preliminary data.</text>
</comment>